<dbReference type="SUPFAM" id="SSF52922">
    <property type="entry name" value="TK C-terminal domain-like"/>
    <property type="match status" value="1"/>
</dbReference>
<reference evidence="4 5" key="1">
    <citation type="submission" date="2023-05" db="EMBL/GenBank/DDBJ databases">
        <title>Rombocin, a short stable natural nisin variant, displays selective antimicrobial activity against Listeria monocytogenes and employs dual mode of action to kill target bacterial strains.</title>
        <authorList>
            <person name="Wambui J."/>
            <person name="Stephan R."/>
            <person name="Kuipers O.P."/>
        </authorList>
    </citation>
    <scope>NUCLEOTIDE SEQUENCE [LARGE SCALE GENOMIC DNA]</scope>
    <source>
        <strain evidence="4 5">RC002</strain>
    </source>
</reference>
<proteinExistence type="predicted"/>
<keyword evidence="5" id="KW-1185">Reference proteome</keyword>
<dbReference type="Pfam" id="PF17147">
    <property type="entry name" value="PFOR_II"/>
    <property type="match status" value="1"/>
</dbReference>
<evidence type="ECO:0000259" key="3">
    <source>
        <dbReference type="Pfam" id="PF17147"/>
    </source>
</evidence>
<dbReference type="EMBL" id="JASKYM010000014">
    <property type="protein sequence ID" value="MDK2565001.1"/>
    <property type="molecule type" value="Genomic_DNA"/>
</dbReference>
<dbReference type="InterPro" id="IPR002880">
    <property type="entry name" value="Pyrv_Fd/Flavodoxin_OxRdtase_N"/>
</dbReference>
<feature type="domain" description="Pyruvate flavodoxin/ferredoxin oxidoreductase pyrimidine binding" evidence="2">
    <location>
        <begin position="17"/>
        <end position="246"/>
    </location>
</feature>
<dbReference type="InterPro" id="IPR029061">
    <property type="entry name" value="THDP-binding"/>
</dbReference>
<organism evidence="4 5">
    <name type="scientific">Romboutsia sedimentorum</name>
    <dbReference type="NCBI Taxonomy" id="1368474"/>
    <lineage>
        <taxon>Bacteria</taxon>
        <taxon>Bacillati</taxon>
        <taxon>Bacillota</taxon>
        <taxon>Clostridia</taxon>
        <taxon>Peptostreptococcales</taxon>
        <taxon>Peptostreptococcaceae</taxon>
        <taxon>Romboutsia</taxon>
    </lineage>
</organism>
<dbReference type="Pfam" id="PF01855">
    <property type="entry name" value="POR_N"/>
    <property type="match status" value="1"/>
</dbReference>
<dbReference type="Gene3D" id="3.40.50.920">
    <property type="match status" value="1"/>
</dbReference>
<dbReference type="SUPFAM" id="SSF52518">
    <property type="entry name" value="Thiamin diphosphate-binding fold (THDP-binding)"/>
    <property type="match status" value="1"/>
</dbReference>
<protein>
    <submittedName>
        <fullName evidence="4">2-oxoacid:acceptor oxidoreductase subunit alpha</fullName>
    </submittedName>
</protein>
<comment type="caution">
    <text evidence="4">The sequence shown here is derived from an EMBL/GenBank/DDBJ whole genome shotgun (WGS) entry which is preliminary data.</text>
</comment>
<dbReference type="InterPro" id="IPR009014">
    <property type="entry name" value="Transketo_C/PFOR_II"/>
</dbReference>
<dbReference type="PANTHER" id="PTHR43088:SF1">
    <property type="entry name" value="SUBUNIT OF PYRUVATE:FLAVODOXIN OXIDOREDUCTASE"/>
    <property type="match status" value="1"/>
</dbReference>
<dbReference type="RefSeq" id="WP_284133865.1">
    <property type="nucleotide sequence ID" value="NZ_JASKYM010000014.1"/>
</dbReference>
<dbReference type="CDD" id="cd07034">
    <property type="entry name" value="TPP_PYR_PFOR_IOR-alpha_like"/>
    <property type="match status" value="1"/>
</dbReference>
<gene>
    <name evidence="4" type="ORF">QOZ84_15815</name>
</gene>
<accession>A0ABT7EDK0</accession>
<dbReference type="Gene3D" id="3.40.50.970">
    <property type="match status" value="1"/>
</dbReference>
<dbReference type="NCBIfam" id="NF006412">
    <property type="entry name" value="PRK08659.1"/>
    <property type="match status" value="1"/>
</dbReference>
<feature type="domain" description="Pyruvate:ferredoxin oxidoreductase core" evidence="3">
    <location>
        <begin position="275"/>
        <end position="369"/>
    </location>
</feature>
<dbReference type="InterPro" id="IPR052368">
    <property type="entry name" value="2-oxoacid_oxidoreductase"/>
</dbReference>
<dbReference type="Proteomes" id="UP001301012">
    <property type="component" value="Unassembled WGS sequence"/>
</dbReference>
<evidence type="ECO:0000313" key="4">
    <source>
        <dbReference type="EMBL" id="MDK2565001.1"/>
    </source>
</evidence>
<name>A0ABT7EDK0_9FIRM</name>
<sequence>MTERTKLLQGNEACVQGAIYAGMRFFAGYPITPSTEIAELSSLLLPKIKGKFIQMEDEIASIAATIGASLAGYKSMTATSGPGFSLKQECIGYASLIESPCVIVNVQRCGPSTGLPTSPSQADLMQAKWGTHGDHPIIALSPSTVEETFELTVKAFNFAEKYRTPVILLLDEVVGHLREKIEIPKAGELEIVNRKKPTCNKDEYKAYEYCEDFVPPMASIGEGYRYNVTGLMHDETGFPTNSTSETGKLMNRLFEKIEANLDDILIYDEYKTHDANILLVSFGGMCRSCKDAIKKLRKENVKVGLFSIKTVWPFPEEKLKEVAKNIDKIVVVEMNKGQMIQEVQRTLGKDKDIIGINKINGEVITPIEIIDTIKEEYLRCLVK</sequence>
<evidence type="ECO:0000259" key="2">
    <source>
        <dbReference type="Pfam" id="PF01855"/>
    </source>
</evidence>
<dbReference type="PANTHER" id="PTHR43088">
    <property type="entry name" value="SUBUNIT OF PYRUVATE:FLAVODOXIN OXIDOREDUCTASE-RELATED"/>
    <property type="match status" value="1"/>
</dbReference>
<evidence type="ECO:0000313" key="5">
    <source>
        <dbReference type="Proteomes" id="UP001301012"/>
    </source>
</evidence>
<evidence type="ECO:0000256" key="1">
    <source>
        <dbReference type="ARBA" id="ARBA00023002"/>
    </source>
</evidence>
<dbReference type="InterPro" id="IPR033412">
    <property type="entry name" value="PFOR_II"/>
</dbReference>
<keyword evidence="1" id="KW-0560">Oxidoreductase</keyword>